<evidence type="ECO:0000313" key="2">
    <source>
        <dbReference type="Proteomes" id="UP001596060"/>
    </source>
</evidence>
<dbReference type="RefSeq" id="WP_377818042.1">
    <property type="nucleotide sequence ID" value="NZ_JBHSLU010000161.1"/>
</dbReference>
<gene>
    <name evidence="1" type="ORF">ACFPN9_29160</name>
</gene>
<organism evidence="1 2">
    <name type="scientific">Bosea massiliensis</name>
    <dbReference type="NCBI Taxonomy" id="151419"/>
    <lineage>
        <taxon>Bacteria</taxon>
        <taxon>Pseudomonadati</taxon>
        <taxon>Pseudomonadota</taxon>
        <taxon>Alphaproteobacteria</taxon>
        <taxon>Hyphomicrobiales</taxon>
        <taxon>Boseaceae</taxon>
        <taxon>Bosea</taxon>
    </lineage>
</organism>
<comment type="caution">
    <text evidence="1">The sequence shown here is derived from an EMBL/GenBank/DDBJ whole genome shotgun (WGS) entry which is preliminary data.</text>
</comment>
<name>A0ABW0PCN7_9HYPH</name>
<proteinExistence type="predicted"/>
<sequence length="98" mass="11230">MGTKRETIVCFRTDKRGDHKGDVTAVFPFEDEGRGLMACYAHIGQHSTCDAGWVTGNTRPATAEEYADLKRELESAPYRYRLAIRDRFPSYRTRRAAR</sequence>
<evidence type="ECO:0000313" key="1">
    <source>
        <dbReference type="EMBL" id="MFC5509287.1"/>
    </source>
</evidence>
<dbReference type="Proteomes" id="UP001596060">
    <property type="component" value="Unassembled WGS sequence"/>
</dbReference>
<accession>A0ABW0PCN7</accession>
<reference evidence="2" key="1">
    <citation type="journal article" date="2019" name="Int. J. Syst. Evol. Microbiol.">
        <title>The Global Catalogue of Microorganisms (GCM) 10K type strain sequencing project: providing services to taxonomists for standard genome sequencing and annotation.</title>
        <authorList>
            <consortium name="The Broad Institute Genomics Platform"/>
            <consortium name="The Broad Institute Genome Sequencing Center for Infectious Disease"/>
            <person name="Wu L."/>
            <person name="Ma J."/>
        </authorList>
    </citation>
    <scope>NUCLEOTIDE SEQUENCE [LARGE SCALE GENOMIC DNA]</scope>
    <source>
        <strain evidence="2">CCUG 43117</strain>
    </source>
</reference>
<keyword evidence="2" id="KW-1185">Reference proteome</keyword>
<protein>
    <submittedName>
        <fullName evidence="1">Uncharacterized protein</fullName>
    </submittedName>
</protein>
<dbReference type="EMBL" id="JBHSLU010000161">
    <property type="protein sequence ID" value="MFC5509287.1"/>
    <property type="molecule type" value="Genomic_DNA"/>
</dbReference>